<dbReference type="Gene3D" id="3.20.20.150">
    <property type="entry name" value="Divalent-metal-dependent TIM barrel enzymes"/>
    <property type="match status" value="1"/>
</dbReference>
<dbReference type="InterPro" id="IPR036237">
    <property type="entry name" value="Xyl_isomerase-like_sf"/>
</dbReference>
<comment type="caution">
    <text evidence="2">The sequence shown here is derived from an EMBL/GenBank/DDBJ whole genome shotgun (WGS) entry which is preliminary data.</text>
</comment>
<dbReference type="EMBL" id="BMPG01000002">
    <property type="protein sequence ID" value="GGL57108.1"/>
    <property type="molecule type" value="Genomic_DNA"/>
</dbReference>
<dbReference type="InterPro" id="IPR058267">
    <property type="entry name" value="DUF7961"/>
</dbReference>
<keyword evidence="3" id="KW-1185">Reference proteome</keyword>
<evidence type="ECO:0000259" key="1">
    <source>
        <dbReference type="Pfam" id="PF25905"/>
    </source>
</evidence>
<dbReference type="SUPFAM" id="SSF51658">
    <property type="entry name" value="Xylose isomerase-like"/>
    <property type="match status" value="1"/>
</dbReference>
<dbReference type="AlphaFoldDB" id="A0A830FAZ8"/>
<name>A0A830FAZ8_9EURY</name>
<dbReference type="OrthoDB" id="291960at2157"/>
<proteinExistence type="predicted"/>
<dbReference type="Pfam" id="PF25905">
    <property type="entry name" value="DUF7961"/>
    <property type="match status" value="1"/>
</dbReference>
<dbReference type="Proteomes" id="UP000607197">
    <property type="component" value="Unassembled WGS sequence"/>
</dbReference>
<protein>
    <recommendedName>
        <fullName evidence="1">DUF7961 domain-containing protein</fullName>
    </recommendedName>
</protein>
<evidence type="ECO:0000313" key="3">
    <source>
        <dbReference type="Proteomes" id="UP000607197"/>
    </source>
</evidence>
<accession>A0A830FAZ8</accession>
<sequence length="127" mass="13459">MSATPSHAVEQTIECCRPTDATPVTIDADSLESTAKPHLRTVKSELAANGLVPAELHVDACFDEDCSLATQDEIDRVRDLVFAAAFLGVSTVTLSYDAVADPDIVTPALDACAERAEREGVTLELAD</sequence>
<reference evidence="2" key="1">
    <citation type="journal article" date="2014" name="Int. J. Syst. Evol. Microbiol.">
        <title>Complete genome sequence of Corynebacterium casei LMG S-19264T (=DSM 44701T), isolated from a smear-ripened cheese.</title>
        <authorList>
            <consortium name="US DOE Joint Genome Institute (JGI-PGF)"/>
            <person name="Walter F."/>
            <person name="Albersmeier A."/>
            <person name="Kalinowski J."/>
            <person name="Ruckert C."/>
        </authorList>
    </citation>
    <scope>NUCLEOTIDE SEQUENCE</scope>
    <source>
        <strain evidence="2">JCM 19596</strain>
    </source>
</reference>
<gene>
    <name evidence="2" type="ORF">GCM10009039_14110</name>
</gene>
<dbReference type="RefSeq" id="WP_188977360.1">
    <property type="nucleotide sequence ID" value="NZ_BMPG01000002.1"/>
</dbReference>
<evidence type="ECO:0000313" key="2">
    <source>
        <dbReference type="EMBL" id="GGL57108.1"/>
    </source>
</evidence>
<reference evidence="2" key="2">
    <citation type="submission" date="2020-09" db="EMBL/GenBank/DDBJ databases">
        <authorList>
            <person name="Sun Q."/>
            <person name="Ohkuma M."/>
        </authorList>
    </citation>
    <scope>NUCLEOTIDE SEQUENCE</scope>
    <source>
        <strain evidence="2">JCM 19596</strain>
    </source>
</reference>
<feature type="domain" description="DUF7961" evidence="1">
    <location>
        <begin position="20"/>
        <end position="125"/>
    </location>
</feature>
<organism evidence="2 3">
    <name type="scientific">Halocalculus aciditolerans</name>
    <dbReference type="NCBI Taxonomy" id="1383812"/>
    <lineage>
        <taxon>Archaea</taxon>
        <taxon>Methanobacteriati</taxon>
        <taxon>Methanobacteriota</taxon>
        <taxon>Stenosarchaea group</taxon>
        <taxon>Halobacteria</taxon>
        <taxon>Halobacteriales</taxon>
        <taxon>Halobacteriaceae</taxon>
        <taxon>Halocalculus</taxon>
    </lineage>
</organism>